<evidence type="ECO:0000256" key="3">
    <source>
        <dbReference type="ARBA" id="ARBA00022475"/>
    </source>
</evidence>
<protein>
    <submittedName>
        <fullName evidence="8">Membrane protein involved in the export of O-antigen and teichoic acid</fullName>
    </submittedName>
</protein>
<evidence type="ECO:0000256" key="2">
    <source>
        <dbReference type="ARBA" id="ARBA00007430"/>
    </source>
</evidence>
<sequence length="469" mass="51008">MGQGRANSERQGRISASLRRLLGGDGLRARALRGTAFTFFGFGAQQFLRLLLNLVLTRLLFPEAFGLMALVMVVLTGLQMLSDTGINPSIVQSKRGDDPGFLKTAWSLQIGRGFLLWLLTLALAVPMARFYDQPQLAALLPVAGFATVIQGLQSMRLATANRHIALGRLTMMELGSQTLGILVTILLAWWLQSVWALVIGTLIGITIKTMMSHLMLSGHQDRLGWDRAAFWEIFHFGKYIFIGSMAGFLINNADRAVLGKFISIGELGIYNIGFFMASIPFIVSNQLGARVLMPIYAKTPPREGPANRHKVRLARVMLTTALIGLGLVLASIGDWLIKLLYEPEYALAGPIMVLLSLTYLPTLAFNAYANLLLASGKSRNFTIYLVVLGALQLTLLILLVREYGILGAAIAPGLAALLVYPLTAWLAHRERGWDPLLDLGFMIVIALGVAGVLSLHDTAISEVLNGLGG</sequence>
<feature type="transmembrane region" description="Helical" evidence="7">
    <location>
        <begin position="228"/>
        <end position="250"/>
    </location>
</feature>
<accession>A0A1I7DLQ9</accession>
<dbReference type="Proteomes" id="UP000182466">
    <property type="component" value="Unassembled WGS sequence"/>
</dbReference>
<dbReference type="GO" id="GO:0005886">
    <property type="term" value="C:plasma membrane"/>
    <property type="evidence" value="ECO:0007669"/>
    <property type="project" value="UniProtKB-SubCell"/>
</dbReference>
<feature type="transmembrane region" description="Helical" evidence="7">
    <location>
        <begin position="179"/>
        <end position="207"/>
    </location>
</feature>
<evidence type="ECO:0000256" key="1">
    <source>
        <dbReference type="ARBA" id="ARBA00004651"/>
    </source>
</evidence>
<evidence type="ECO:0000256" key="4">
    <source>
        <dbReference type="ARBA" id="ARBA00022692"/>
    </source>
</evidence>
<dbReference type="Pfam" id="PF13440">
    <property type="entry name" value="Polysacc_synt_3"/>
    <property type="match status" value="1"/>
</dbReference>
<feature type="transmembrane region" description="Helical" evidence="7">
    <location>
        <begin position="270"/>
        <end position="292"/>
    </location>
</feature>
<evidence type="ECO:0000313" key="9">
    <source>
        <dbReference type="Proteomes" id="UP000182466"/>
    </source>
</evidence>
<organism evidence="8 9">
    <name type="scientific">Sedimentitalea nanhaiensis</name>
    <dbReference type="NCBI Taxonomy" id="999627"/>
    <lineage>
        <taxon>Bacteria</taxon>
        <taxon>Pseudomonadati</taxon>
        <taxon>Pseudomonadota</taxon>
        <taxon>Alphaproteobacteria</taxon>
        <taxon>Rhodobacterales</taxon>
        <taxon>Paracoccaceae</taxon>
        <taxon>Sedimentitalea</taxon>
    </lineage>
</organism>
<dbReference type="EMBL" id="FPAW01000030">
    <property type="protein sequence ID" value="SFU12597.1"/>
    <property type="molecule type" value="Genomic_DNA"/>
</dbReference>
<evidence type="ECO:0000256" key="5">
    <source>
        <dbReference type="ARBA" id="ARBA00022989"/>
    </source>
</evidence>
<keyword evidence="4 7" id="KW-0812">Transmembrane</keyword>
<dbReference type="PANTHER" id="PTHR30250">
    <property type="entry name" value="PST FAMILY PREDICTED COLANIC ACID TRANSPORTER"/>
    <property type="match status" value="1"/>
</dbReference>
<keyword evidence="6 7" id="KW-0472">Membrane</keyword>
<keyword evidence="5 7" id="KW-1133">Transmembrane helix</keyword>
<name>A0A1I7DLQ9_9RHOB</name>
<feature type="transmembrane region" description="Helical" evidence="7">
    <location>
        <begin position="381"/>
        <end position="399"/>
    </location>
</feature>
<feature type="transmembrane region" description="Helical" evidence="7">
    <location>
        <begin position="405"/>
        <end position="427"/>
    </location>
</feature>
<dbReference type="AlphaFoldDB" id="A0A1I7DLQ9"/>
<reference evidence="8 9" key="1">
    <citation type="submission" date="2016-10" db="EMBL/GenBank/DDBJ databases">
        <authorList>
            <person name="de Groot N.N."/>
        </authorList>
    </citation>
    <scope>NUCLEOTIDE SEQUENCE [LARGE SCALE GENOMIC DNA]</scope>
    <source>
        <strain evidence="8 9">CGMCC 1.10959</strain>
    </source>
</reference>
<feature type="transmembrane region" description="Helical" evidence="7">
    <location>
        <begin position="345"/>
        <end position="369"/>
    </location>
</feature>
<keyword evidence="9" id="KW-1185">Reference proteome</keyword>
<comment type="similarity">
    <text evidence="2">Belongs to the polysaccharide synthase family.</text>
</comment>
<dbReference type="STRING" id="999627.SAMN05216236_13028"/>
<comment type="subcellular location">
    <subcellularLocation>
        <location evidence="1">Cell membrane</location>
        <topology evidence="1">Multi-pass membrane protein</topology>
    </subcellularLocation>
</comment>
<gene>
    <name evidence="8" type="ORF">SAMN05216236_13028</name>
</gene>
<feature type="transmembrane region" description="Helical" evidence="7">
    <location>
        <begin position="136"/>
        <end position="159"/>
    </location>
</feature>
<proteinExistence type="inferred from homology"/>
<evidence type="ECO:0000256" key="7">
    <source>
        <dbReference type="SAM" id="Phobius"/>
    </source>
</evidence>
<feature type="transmembrane region" description="Helical" evidence="7">
    <location>
        <begin position="439"/>
        <end position="456"/>
    </location>
</feature>
<keyword evidence="3" id="KW-1003">Cell membrane</keyword>
<dbReference type="InterPro" id="IPR050833">
    <property type="entry name" value="Poly_Biosynth_Transport"/>
</dbReference>
<evidence type="ECO:0000256" key="6">
    <source>
        <dbReference type="ARBA" id="ARBA00023136"/>
    </source>
</evidence>
<evidence type="ECO:0000313" key="8">
    <source>
        <dbReference type="EMBL" id="SFU12597.1"/>
    </source>
</evidence>
<dbReference type="PANTHER" id="PTHR30250:SF10">
    <property type="entry name" value="LIPOPOLYSACCHARIDE BIOSYNTHESIS PROTEIN WZXC"/>
    <property type="match status" value="1"/>
</dbReference>
<feature type="transmembrane region" description="Helical" evidence="7">
    <location>
        <begin position="313"/>
        <end position="333"/>
    </location>
</feature>
<feature type="transmembrane region" description="Helical" evidence="7">
    <location>
        <begin position="64"/>
        <end position="81"/>
    </location>
</feature>
<feature type="transmembrane region" description="Helical" evidence="7">
    <location>
        <begin position="101"/>
        <end position="124"/>
    </location>
</feature>